<evidence type="ECO:0000256" key="4">
    <source>
        <dbReference type="ARBA" id="ARBA00022475"/>
    </source>
</evidence>
<evidence type="ECO:0000313" key="12">
    <source>
        <dbReference type="Proteomes" id="UP000178622"/>
    </source>
</evidence>
<evidence type="ECO:0000256" key="3">
    <source>
        <dbReference type="ARBA" id="ARBA00022448"/>
    </source>
</evidence>
<name>A0A1E8GLX5_9LACT</name>
<evidence type="ECO:0000256" key="1">
    <source>
        <dbReference type="ARBA" id="ARBA00004202"/>
    </source>
</evidence>
<keyword evidence="3" id="KW-0813">Transport</keyword>
<comment type="caution">
    <text evidence="11">The sequence shown here is derived from an EMBL/GenBank/DDBJ whole genome shotgun (WGS) entry which is preliminary data.</text>
</comment>
<sequence>MNNEKILDAKNVGVQFLIGDEYLTAIEDVSLTVHKNEVVALVGESGSGKSTFATALMGLHNPHQSKVTGSAVADGTELIGLSEKNYEKIRGKKIGMVFQDPLASLNPLMRINDQIKEAMSVHDVIPANEQDARVIQLLTEVGINNPERIAKLYPHELSGGMRQRVVIALAIANEPDLIIADEPTTALDVTIQAQILDLIKDIQRKKEAGVILITHDLGVVAETADTVAVMYGGQIVELAPVVELFNNPKHPYTRSLLRANPSLDTDSDELYVIKGKIPSLKDMDRNRDLFIDRVDWMDTEKYSKTKPELHEVAPNHFVRGESWKDFYFPEDQDNSNESENV</sequence>
<dbReference type="AlphaFoldDB" id="A0A1E8GLX5"/>
<dbReference type="SMART" id="SM00382">
    <property type="entry name" value="AAA"/>
    <property type="match status" value="1"/>
</dbReference>
<evidence type="ECO:0000256" key="8">
    <source>
        <dbReference type="ARBA" id="ARBA00022967"/>
    </source>
</evidence>
<evidence type="ECO:0000256" key="7">
    <source>
        <dbReference type="ARBA" id="ARBA00022840"/>
    </source>
</evidence>
<keyword evidence="6" id="KW-0547">Nucleotide-binding</keyword>
<dbReference type="PROSITE" id="PS00211">
    <property type="entry name" value="ABC_TRANSPORTER_1"/>
    <property type="match status" value="1"/>
</dbReference>
<dbReference type="PANTHER" id="PTHR43297">
    <property type="entry name" value="OLIGOPEPTIDE TRANSPORT ATP-BINDING PROTEIN APPD"/>
    <property type="match status" value="1"/>
</dbReference>
<proteinExistence type="inferred from homology"/>
<comment type="subcellular location">
    <subcellularLocation>
        <location evidence="1">Cell membrane</location>
        <topology evidence="1">Peripheral membrane protein</topology>
    </subcellularLocation>
</comment>
<dbReference type="InterPro" id="IPR003439">
    <property type="entry name" value="ABC_transporter-like_ATP-bd"/>
</dbReference>
<keyword evidence="7 11" id="KW-0067">ATP-binding</keyword>
<dbReference type="EMBL" id="MKIR01000020">
    <property type="protein sequence ID" value="OFI49242.1"/>
    <property type="molecule type" value="Genomic_DNA"/>
</dbReference>
<dbReference type="Pfam" id="PF08352">
    <property type="entry name" value="oligo_HPY"/>
    <property type="match status" value="1"/>
</dbReference>
<comment type="similarity">
    <text evidence="2">Belongs to the ABC transporter superfamily.</text>
</comment>
<keyword evidence="12" id="KW-1185">Reference proteome</keyword>
<dbReference type="CDD" id="cd03257">
    <property type="entry name" value="ABC_NikE_OppD_transporters"/>
    <property type="match status" value="1"/>
</dbReference>
<dbReference type="InterPro" id="IPR017871">
    <property type="entry name" value="ABC_transporter-like_CS"/>
</dbReference>
<dbReference type="GO" id="GO:0005886">
    <property type="term" value="C:plasma membrane"/>
    <property type="evidence" value="ECO:0007669"/>
    <property type="project" value="UniProtKB-SubCell"/>
</dbReference>
<keyword evidence="9" id="KW-0472">Membrane</keyword>
<evidence type="ECO:0000313" key="11">
    <source>
        <dbReference type="EMBL" id="OFI49242.1"/>
    </source>
</evidence>
<dbReference type="PANTHER" id="PTHR43297:SF14">
    <property type="entry name" value="ATPASE AAA-TYPE CORE DOMAIN-CONTAINING PROTEIN"/>
    <property type="match status" value="1"/>
</dbReference>
<dbReference type="FunFam" id="3.40.50.300:FF:000016">
    <property type="entry name" value="Oligopeptide ABC transporter ATP-binding component"/>
    <property type="match status" value="1"/>
</dbReference>
<dbReference type="Proteomes" id="UP000178622">
    <property type="component" value="Unassembled WGS sequence"/>
</dbReference>
<reference evidence="12" key="1">
    <citation type="submission" date="2016-09" db="EMBL/GenBank/DDBJ databases">
        <title>Draft genome sequence of a novel species of the family Streptococcaceae isolated from flowers.</title>
        <authorList>
            <person name="Chuah L.-O."/>
            <person name="Yap K.-P."/>
            <person name="Thong K.L."/>
            <person name="Liong M.T."/>
            <person name="Ahmad R."/>
            <person name="Rusul G."/>
        </authorList>
    </citation>
    <scope>NUCLEOTIDE SEQUENCE [LARGE SCALE GENOMIC DNA]</scope>
    <source>
        <strain evidence="12">DF1</strain>
    </source>
</reference>
<dbReference type="InterPro" id="IPR027417">
    <property type="entry name" value="P-loop_NTPase"/>
</dbReference>
<feature type="domain" description="ABC transporter" evidence="10">
    <location>
        <begin position="7"/>
        <end position="257"/>
    </location>
</feature>
<dbReference type="OrthoDB" id="9802264at2"/>
<protein>
    <submittedName>
        <fullName evidence="11">Dipeptide/oligopeptide/nickel ABC transporter ATP-binding protein</fullName>
    </submittedName>
</protein>
<evidence type="ECO:0000256" key="5">
    <source>
        <dbReference type="ARBA" id="ARBA00022519"/>
    </source>
</evidence>
<dbReference type="GO" id="GO:0005524">
    <property type="term" value="F:ATP binding"/>
    <property type="evidence" value="ECO:0007669"/>
    <property type="project" value="UniProtKB-KW"/>
</dbReference>
<dbReference type="InterPro" id="IPR050388">
    <property type="entry name" value="ABC_Ni/Peptide_Import"/>
</dbReference>
<dbReference type="NCBIfam" id="TIGR01727">
    <property type="entry name" value="oligo_HPY"/>
    <property type="match status" value="1"/>
</dbReference>
<keyword evidence="4" id="KW-1003">Cell membrane</keyword>
<evidence type="ECO:0000256" key="9">
    <source>
        <dbReference type="ARBA" id="ARBA00023136"/>
    </source>
</evidence>
<dbReference type="SUPFAM" id="SSF52540">
    <property type="entry name" value="P-loop containing nucleoside triphosphate hydrolases"/>
    <property type="match status" value="1"/>
</dbReference>
<organism evidence="11 12">
    <name type="scientific">Floricoccus tropicus</name>
    <dbReference type="NCBI Taxonomy" id="1859473"/>
    <lineage>
        <taxon>Bacteria</taxon>
        <taxon>Bacillati</taxon>
        <taxon>Bacillota</taxon>
        <taxon>Bacilli</taxon>
        <taxon>Lactobacillales</taxon>
        <taxon>Streptococcaceae</taxon>
        <taxon>Floricoccus</taxon>
    </lineage>
</organism>
<dbReference type="GO" id="GO:0016887">
    <property type="term" value="F:ATP hydrolysis activity"/>
    <property type="evidence" value="ECO:0007669"/>
    <property type="project" value="InterPro"/>
</dbReference>
<dbReference type="Gene3D" id="3.40.50.300">
    <property type="entry name" value="P-loop containing nucleotide triphosphate hydrolases"/>
    <property type="match status" value="1"/>
</dbReference>
<dbReference type="InterPro" id="IPR003593">
    <property type="entry name" value="AAA+_ATPase"/>
</dbReference>
<dbReference type="Pfam" id="PF00005">
    <property type="entry name" value="ABC_tran"/>
    <property type="match status" value="1"/>
</dbReference>
<accession>A0A1E8GLX5</accession>
<evidence type="ECO:0000259" key="10">
    <source>
        <dbReference type="PROSITE" id="PS50893"/>
    </source>
</evidence>
<evidence type="ECO:0000256" key="2">
    <source>
        <dbReference type="ARBA" id="ARBA00005417"/>
    </source>
</evidence>
<keyword evidence="5" id="KW-0997">Cell inner membrane</keyword>
<gene>
    <name evidence="11" type="ORF">BG261_04005</name>
</gene>
<dbReference type="InterPro" id="IPR013563">
    <property type="entry name" value="Oligopep_ABC_C"/>
</dbReference>
<keyword evidence="8" id="KW-1278">Translocase</keyword>
<dbReference type="GO" id="GO:0015833">
    <property type="term" value="P:peptide transport"/>
    <property type="evidence" value="ECO:0007669"/>
    <property type="project" value="InterPro"/>
</dbReference>
<evidence type="ECO:0000256" key="6">
    <source>
        <dbReference type="ARBA" id="ARBA00022741"/>
    </source>
</evidence>
<dbReference type="RefSeq" id="WP_070792303.1">
    <property type="nucleotide sequence ID" value="NZ_MKIR01000020.1"/>
</dbReference>
<dbReference type="PROSITE" id="PS50893">
    <property type="entry name" value="ABC_TRANSPORTER_2"/>
    <property type="match status" value="1"/>
</dbReference>
<dbReference type="STRING" id="1859473.BG261_04005"/>